<dbReference type="AlphaFoldDB" id="A0A6J4GYU5"/>
<dbReference type="EC" id="3.6.3.14" evidence="2"/>
<protein>
    <submittedName>
        <fullName evidence="2">ATP synthase F0 sector subunit c</fullName>
        <ecNumber evidence="2">3.6.3.14</ecNumber>
    </submittedName>
</protein>
<name>A0A6J4GYU5_9ACTN</name>
<dbReference type="GO" id="GO:0016787">
    <property type="term" value="F:hydrolase activity"/>
    <property type="evidence" value="ECO:0007669"/>
    <property type="project" value="UniProtKB-KW"/>
</dbReference>
<feature type="compositionally biased region" description="Basic residues" evidence="1">
    <location>
        <begin position="64"/>
        <end position="80"/>
    </location>
</feature>
<accession>A0A6J4GYU5</accession>
<feature type="non-terminal residue" evidence="2">
    <location>
        <position position="1"/>
    </location>
</feature>
<organism evidence="2">
    <name type="scientific">uncultured Acidimicrobiales bacterium</name>
    <dbReference type="NCBI Taxonomy" id="310071"/>
    <lineage>
        <taxon>Bacteria</taxon>
        <taxon>Bacillati</taxon>
        <taxon>Actinomycetota</taxon>
        <taxon>Acidimicrobiia</taxon>
        <taxon>Acidimicrobiales</taxon>
        <taxon>environmental samples</taxon>
    </lineage>
</organism>
<feature type="non-terminal residue" evidence="2">
    <location>
        <position position="88"/>
    </location>
</feature>
<evidence type="ECO:0000313" key="2">
    <source>
        <dbReference type="EMBL" id="CAA9210533.1"/>
    </source>
</evidence>
<gene>
    <name evidence="2" type="ORF">AVDCRST_MAG20-194</name>
</gene>
<evidence type="ECO:0000256" key="1">
    <source>
        <dbReference type="SAM" id="MobiDB-lite"/>
    </source>
</evidence>
<keyword evidence="2" id="KW-0378">Hydrolase</keyword>
<dbReference type="EMBL" id="CADCSY010000005">
    <property type="protein sequence ID" value="CAA9210533.1"/>
    <property type="molecule type" value="Genomic_DNA"/>
</dbReference>
<sequence>DRTARSSRRHRRGHHRRQRGAVVRLRLRPGRHRPRHRHRLPRRPGRDGHGPPARGGRHGADHHVPRHRLHRGPGPHRVRGLHPPQVRL</sequence>
<feature type="region of interest" description="Disordered" evidence="1">
    <location>
        <begin position="1"/>
        <end position="88"/>
    </location>
</feature>
<reference evidence="2" key="1">
    <citation type="submission" date="2020-02" db="EMBL/GenBank/DDBJ databases">
        <authorList>
            <person name="Meier V. D."/>
        </authorList>
    </citation>
    <scope>NUCLEOTIDE SEQUENCE</scope>
    <source>
        <strain evidence="2">AVDCRST_MAG20</strain>
    </source>
</reference>
<proteinExistence type="predicted"/>
<feature type="compositionally biased region" description="Basic residues" evidence="1">
    <location>
        <begin position="1"/>
        <end position="43"/>
    </location>
</feature>